<feature type="transmembrane region" description="Helical" evidence="1">
    <location>
        <begin position="109"/>
        <end position="128"/>
    </location>
</feature>
<dbReference type="EMBL" id="CAJNOI010000043">
    <property type="protein sequence ID" value="CAF0924662.1"/>
    <property type="molecule type" value="Genomic_DNA"/>
</dbReference>
<feature type="transmembrane region" description="Helical" evidence="1">
    <location>
        <begin position="7"/>
        <end position="28"/>
    </location>
</feature>
<gene>
    <name evidence="2" type="ORF">BJG266_LOCUS11732</name>
    <name evidence="3" type="ORF">QVE165_LOCUS40404</name>
</gene>
<comment type="caution">
    <text evidence="2">The sequence shown here is derived from an EMBL/GenBank/DDBJ whole genome shotgun (WGS) entry which is preliminary data.</text>
</comment>
<keyword evidence="1" id="KW-0812">Transmembrane</keyword>
<reference evidence="2" key="1">
    <citation type="submission" date="2021-02" db="EMBL/GenBank/DDBJ databases">
        <authorList>
            <person name="Nowell W R."/>
        </authorList>
    </citation>
    <scope>NUCLEOTIDE SEQUENCE</scope>
</reference>
<organism evidence="2 5">
    <name type="scientific">Adineta steineri</name>
    <dbReference type="NCBI Taxonomy" id="433720"/>
    <lineage>
        <taxon>Eukaryota</taxon>
        <taxon>Metazoa</taxon>
        <taxon>Spiralia</taxon>
        <taxon>Gnathifera</taxon>
        <taxon>Rotifera</taxon>
        <taxon>Eurotatoria</taxon>
        <taxon>Bdelloidea</taxon>
        <taxon>Adinetida</taxon>
        <taxon>Adinetidae</taxon>
        <taxon>Adineta</taxon>
    </lineage>
</organism>
<dbReference type="Proteomes" id="UP000663832">
    <property type="component" value="Unassembled WGS sequence"/>
</dbReference>
<keyword evidence="4" id="KW-1185">Reference proteome</keyword>
<evidence type="ECO:0000313" key="2">
    <source>
        <dbReference type="EMBL" id="CAF0924662.1"/>
    </source>
</evidence>
<evidence type="ECO:0000313" key="5">
    <source>
        <dbReference type="Proteomes" id="UP000663877"/>
    </source>
</evidence>
<name>A0A814BBC5_9BILA</name>
<keyword evidence="1" id="KW-1133">Transmembrane helix</keyword>
<evidence type="ECO:0000313" key="3">
    <source>
        <dbReference type="EMBL" id="CAF1452768.1"/>
    </source>
</evidence>
<sequence>MIEKKICGILLIAGIFCLTSVIISLYSISTADWSVVGLYSIGLFQTCSTSGCIKNQYGIRNYEANSPPIFIKRFYNAIPLSIVSVIIQLITCFFCFLTAFIYLPAKPSITCYITPFLIFIAFLLQFFTLTEASYGIHLNGRSSSLFEAALILQLIVIILTIIAADRIHNRCNFQYV</sequence>
<dbReference type="Proteomes" id="UP000663877">
    <property type="component" value="Unassembled WGS sequence"/>
</dbReference>
<dbReference type="EMBL" id="CAJNOM010000464">
    <property type="protein sequence ID" value="CAF1452768.1"/>
    <property type="molecule type" value="Genomic_DNA"/>
</dbReference>
<keyword evidence="1" id="KW-0472">Membrane</keyword>
<dbReference type="OrthoDB" id="10020032at2759"/>
<proteinExistence type="predicted"/>
<feature type="transmembrane region" description="Helical" evidence="1">
    <location>
        <begin position="77"/>
        <end position="102"/>
    </location>
</feature>
<dbReference type="AlphaFoldDB" id="A0A814BBC5"/>
<feature type="transmembrane region" description="Helical" evidence="1">
    <location>
        <begin position="148"/>
        <end position="164"/>
    </location>
</feature>
<accession>A0A814BBC5</accession>
<protein>
    <submittedName>
        <fullName evidence="2">Uncharacterized protein</fullName>
    </submittedName>
</protein>
<evidence type="ECO:0000256" key="1">
    <source>
        <dbReference type="SAM" id="Phobius"/>
    </source>
</evidence>
<evidence type="ECO:0000313" key="4">
    <source>
        <dbReference type="Proteomes" id="UP000663832"/>
    </source>
</evidence>